<keyword evidence="1" id="KW-1133">Transmembrane helix</keyword>
<protein>
    <submittedName>
        <fullName evidence="2">Uncharacterized protein</fullName>
    </submittedName>
</protein>
<organism evidence="2">
    <name type="scientific">marine sediment metagenome</name>
    <dbReference type="NCBI Taxonomy" id="412755"/>
    <lineage>
        <taxon>unclassified sequences</taxon>
        <taxon>metagenomes</taxon>
        <taxon>ecological metagenomes</taxon>
    </lineage>
</organism>
<evidence type="ECO:0000256" key="1">
    <source>
        <dbReference type="SAM" id="Phobius"/>
    </source>
</evidence>
<keyword evidence="1" id="KW-0472">Membrane</keyword>
<gene>
    <name evidence="2" type="ORF">S03H2_51674</name>
</gene>
<sequence length="184" mass="20278">MVITELGYKWPCQTEGYEIDLETAEPHAGEILECYFECDRDITTQEAARVVFDLMKVKEDYPDSVFHYVNIEPRRITIQYSIAPVGGHASPLAWYWVAIILLTFITAAIFGVYLLLTGRIFAPPPPSGKLSVSAVGCGDEQCTLPEALDVTFSIAGKTYRTEGGTVLIDLPVGTYDLIPGDPPE</sequence>
<comment type="caution">
    <text evidence="2">The sequence shown here is derived from an EMBL/GenBank/DDBJ whole genome shotgun (WGS) entry which is preliminary data.</text>
</comment>
<accession>X1I7A8</accession>
<proteinExistence type="predicted"/>
<keyword evidence="1" id="KW-0812">Transmembrane</keyword>
<dbReference type="AlphaFoldDB" id="X1I7A8"/>
<evidence type="ECO:0000313" key="2">
    <source>
        <dbReference type="EMBL" id="GAH61964.1"/>
    </source>
</evidence>
<dbReference type="EMBL" id="BARU01032797">
    <property type="protein sequence ID" value="GAH61964.1"/>
    <property type="molecule type" value="Genomic_DNA"/>
</dbReference>
<name>X1I7A8_9ZZZZ</name>
<feature type="transmembrane region" description="Helical" evidence="1">
    <location>
        <begin position="93"/>
        <end position="116"/>
    </location>
</feature>
<reference evidence="2" key="1">
    <citation type="journal article" date="2014" name="Front. Microbiol.">
        <title>High frequency of phylogenetically diverse reductive dehalogenase-homologous genes in deep subseafloor sedimentary metagenomes.</title>
        <authorList>
            <person name="Kawai M."/>
            <person name="Futagami T."/>
            <person name="Toyoda A."/>
            <person name="Takaki Y."/>
            <person name="Nishi S."/>
            <person name="Hori S."/>
            <person name="Arai W."/>
            <person name="Tsubouchi T."/>
            <person name="Morono Y."/>
            <person name="Uchiyama I."/>
            <person name="Ito T."/>
            <person name="Fujiyama A."/>
            <person name="Inagaki F."/>
            <person name="Takami H."/>
        </authorList>
    </citation>
    <scope>NUCLEOTIDE SEQUENCE</scope>
    <source>
        <strain evidence="2">Expedition CK06-06</strain>
    </source>
</reference>
<feature type="non-terminal residue" evidence="2">
    <location>
        <position position="184"/>
    </location>
</feature>